<dbReference type="InterPro" id="IPR000014">
    <property type="entry name" value="PAS"/>
</dbReference>
<dbReference type="InterPro" id="IPR036890">
    <property type="entry name" value="HATPase_C_sf"/>
</dbReference>
<dbReference type="SMART" id="SM00331">
    <property type="entry name" value="PP2C_SIG"/>
    <property type="match status" value="1"/>
</dbReference>
<dbReference type="InterPro" id="IPR001932">
    <property type="entry name" value="PPM-type_phosphatase-like_dom"/>
</dbReference>
<dbReference type="Pfam" id="PF07228">
    <property type="entry name" value="SpoIIE"/>
    <property type="match status" value="1"/>
</dbReference>
<keyword evidence="1" id="KW-0378">Hydrolase</keyword>
<dbReference type="SUPFAM" id="SSF55781">
    <property type="entry name" value="GAF domain-like"/>
    <property type="match status" value="1"/>
</dbReference>
<evidence type="ECO:0000313" key="5">
    <source>
        <dbReference type="Proteomes" id="UP001052655"/>
    </source>
</evidence>
<dbReference type="PANTHER" id="PTHR43156:SF2">
    <property type="entry name" value="STAGE II SPORULATION PROTEIN E"/>
    <property type="match status" value="1"/>
</dbReference>
<proteinExistence type="predicted"/>
<protein>
    <recommendedName>
        <fullName evidence="3">PAS domain-containing protein</fullName>
    </recommendedName>
</protein>
<dbReference type="InterPro" id="IPR052016">
    <property type="entry name" value="Bact_Sigma-Reg"/>
</dbReference>
<dbReference type="PANTHER" id="PTHR43156">
    <property type="entry name" value="STAGE II SPORULATION PROTEIN E-RELATED"/>
    <property type="match status" value="1"/>
</dbReference>
<dbReference type="CDD" id="cd00130">
    <property type="entry name" value="PAS"/>
    <property type="match status" value="1"/>
</dbReference>
<dbReference type="Gene3D" id="3.30.565.10">
    <property type="entry name" value="Histidine kinase-like ATPase, C-terminal domain"/>
    <property type="match status" value="1"/>
</dbReference>
<organism evidence="4 5">
    <name type="scientific">Streptomyces daghestanicus</name>
    <dbReference type="NCBI Taxonomy" id="66885"/>
    <lineage>
        <taxon>Bacteria</taxon>
        <taxon>Bacillati</taxon>
        <taxon>Actinomycetota</taxon>
        <taxon>Actinomycetes</taxon>
        <taxon>Kitasatosporales</taxon>
        <taxon>Streptomycetaceae</taxon>
        <taxon>Streptomyces</taxon>
    </lineage>
</organism>
<dbReference type="InterPro" id="IPR003594">
    <property type="entry name" value="HATPase_dom"/>
</dbReference>
<dbReference type="Proteomes" id="UP001052655">
    <property type="component" value="Unassembled WGS sequence"/>
</dbReference>
<gene>
    <name evidence="4" type="ORF">Sdagh_70280</name>
</gene>
<keyword evidence="5" id="KW-1185">Reference proteome</keyword>
<accession>A0ABQ3QDF0</accession>
<dbReference type="InterPro" id="IPR035965">
    <property type="entry name" value="PAS-like_dom_sf"/>
</dbReference>
<dbReference type="Gene3D" id="3.30.450.40">
    <property type="match status" value="1"/>
</dbReference>
<reference evidence="4" key="1">
    <citation type="submission" date="2024-05" db="EMBL/GenBank/DDBJ databases">
        <title>Whole genome shotgun sequence of Streptomyces daghestanicus NBRC 12762.</title>
        <authorList>
            <person name="Komaki H."/>
            <person name="Tamura T."/>
        </authorList>
    </citation>
    <scope>NUCLEOTIDE SEQUENCE</scope>
    <source>
        <strain evidence="4">NBRC 12762</strain>
    </source>
</reference>
<dbReference type="Pfam" id="PF13581">
    <property type="entry name" value="HATPase_c_2"/>
    <property type="match status" value="1"/>
</dbReference>
<dbReference type="Pfam" id="PF00989">
    <property type="entry name" value="PAS"/>
    <property type="match status" value="1"/>
</dbReference>
<dbReference type="NCBIfam" id="TIGR00229">
    <property type="entry name" value="sensory_box"/>
    <property type="match status" value="1"/>
</dbReference>
<dbReference type="SMART" id="SM00091">
    <property type="entry name" value="PAS"/>
    <property type="match status" value="1"/>
</dbReference>
<dbReference type="InterPro" id="IPR029016">
    <property type="entry name" value="GAF-like_dom_sf"/>
</dbReference>
<feature type="region of interest" description="Disordered" evidence="2">
    <location>
        <begin position="470"/>
        <end position="510"/>
    </location>
</feature>
<dbReference type="RefSeq" id="WP_226536174.1">
    <property type="nucleotide sequence ID" value="NZ_BMTC01000001.1"/>
</dbReference>
<comment type="caution">
    <text evidence="4">The sequence shown here is derived from an EMBL/GenBank/DDBJ whole genome shotgun (WGS) entry which is preliminary data.</text>
</comment>
<dbReference type="CDD" id="cd16936">
    <property type="entry name" value="HATPase_RsbW-like"/>
    <property type="match status" value="1"/>
</dbReference>
<evidence type="ECO:0000259" key="3">
    <source>
        <dbReference type="PROSITE" id="PS50112"/>
    </source>
</evidence>
<dbReference type="Gene3D" id="3.60.40.10">
    <property type="entry name" value="PPM-type phosphatase domain"/>
    <property type="match status" value="1"/>
</dbReference>
<sequence length="930" mass="98192">MRDVDRPEDVSRRFRPVPESAAAARRFVRDALDGSARESAGTAALLAGELVTNAVLHARTDVEVTVRVREGRLRVRVADGRPDRSPVPRHYPPYAGTGHGLALVAGLASRHGVETGDRHKTVWFELDPAHAPGADTADTDPGIGTGTETDPGIGRDSETGPGIGRDSETGPGIGRDSETGPGIGTDTYTGAGTGTRPGVPSRPATTVTLVDVPSALCSAVQQHRHALLRELVLAVAAGGGPGVRAGDLAVAAGIDRVISSGVPDTPDGPLPGTQLRSLRLAMPAGAARAVRVLRRVLARAEEAAREELLLALPALPRARAFQDWMFGQILGQLAGDRPTAWTVTPREPDVAASAPVPWEPGQVRAGRSPVIAADTDNRIIAANGPAGDLLGWRPEDLVGRRLTTLIPEHLRRRHSEAFTSLLLTGRSRIVGRSVPLPALHHDGRVVPVQLYIETQETADGETVFVARLAPRATTSAGPPAPPGRRAPSLPEDEGTPAARPPRPGAGGPSDLDALERLALLADAGAALNDSLDLGEGLNAVGRLLTRRLADWYAVDLFTEDARVERVRVVHRDPGGVRPERYEGRLPPLSEASRGPLARALRGAGPLLLTGVPPGGQVGSALDAGYRDLFRGLGAGSAVVAPLRARREIFGTLTLGRGAGRRPYGDADLSLVGDLARGLALKVDNDRLYQQTRDIAERLQHSLLPVLPEVENLQVAARYAASSATAQVGGDWYDSFILPGGGTAVVIGDVTGHNLDAAIAMSQLRSMLRGIAVDRQEPPGIVLRRLDLANHSLYREATATCLYGLEKGSPDGPWELVHSSAGHPPPLLVTRRGDARYLEEGSGLLLGMDPTVPRRSAHTVLPAGSTLLLYTDGLIERRDESLDRGLARLRRHAAELAREPLETFCDELLIGLGADSADDIAVLAVCPAPRV</sequence>
<dbReference type="PROSITE" id="PS50112">
    <property type="entry name" value="PAS"/>
    <property type="match status" value="1"/>
</dbReference>
<dbReference type="SMART" id="SM00065">
    <property type="entry name" value="GAF"/>
    <property type="match status" value="1"/>
</dbReference>
<evidence type="ECO:0000256" key="2">
    <source>
        <dbReference type="SAM" id="MobiDB-lite"/>
    </source>
</evidence>
<dbReference type="InterPro" id="IPR003018">
    <property type="entry name" value="GAF"/>
</dbReference>
<name>A0ABQ3QDF0_9ACTN</name>
<dbReference type="InterPro" id="IPR036457">
    <property type="entry name" value="PPM-type-like_dom_sf"/>
</dbReference>
<dbReference type="SUPFAM" id="SSF55785">
    <property type="entry name" value="PYP-like sensor domain (PAS domain)"/>
    <property type="match status" value="1"/>
</dbReference>
<dbReference type="InterPro" id="IPR013767">
    <property type="entry name" value="PAS_fold"/>
</dbReference>
<dbReference type="SUPFAM" id="SSF55874">
    <property type="entry name" value="ATPase domain of HSP90 chaperone/DNA topoisomerase II/histidine kinase"/>
    <property type="match status" value="1"/>
</dbReference>
<feature type="region of interest" description="Disordered" evidence="2">
    <location>
        <begin position="130"/>
        <end position="201"/>
    </location>
</feature>
<dbReference type="EMBL" id="BNDX01000018">
    <property type="protein sequence ID" value="GHI35298.1"/>
    <property type="molecule type" value="Genomic_DNA"/>
</dbReference>
<evidence type="ECO:0000256" key="1">
    <source>
        <dbReference type="ARBA" id="ARBA00022801"/>
    </source>
</evidence>
<evidence type="ECO:0000313" key="4">
    <source>
        <dbReference type="EMBL" id="GHI35298.1"/>
    </source>
</evidence>
<dbReference type="SUPFAM" id="SSF81606">
    <property type="entry name" value="PP2C-like"/>
    <property type="match status" value="1"/>
</dbReference>
<dbReference type="Pfam" id="PF01590">
    <property type="entry name" value="GAF"/>
    <property type="match status" value="1"/>
</dbReference>
<dbReference type="Gene3D" id="3.30.450.20">
    <property type="entry name" value="PAS domain"/>
    <property type="match status" value="1"/>
</dbReference>
<feature type="domain" description="PAS" evidence="3">
    <location>
        <begin position="368"/>
        <end position="408"/>
    </location>
</feature>